<protein>
    <submittedName>
        <fullName evidence="1">DUF4249 domain-containing protein</fullName>
    </submittedName>
</protein>
<keyword evidence="2" id="KW-1185">Reference proteome</keyword>
<proteinExistence type="predicted"/>
<dbReference type="EMBL" id="JAVRHR010000002">
    <property type="protein sequence ID" value="MDT0607745.1"/>
    <property type="molecule type" value="Genomic_DNA"/>
</dbReference>
<reference evidence="1 2" key="1">
    <citation type="submission" date="2023-09" db="EMBL/GenBank/DDBJ databases">
        <authorList>
            <person name="Rey-Velasco X."/>
        </authorList>
    </citation>
    <scope>NUCLEOTIDE SEQUENCE [LARGE SCALE GENOMIC DNA]</scope>
    <source>
        <strain evidence="1 2">F388</strain>
    </source>
</reference>
<dbReference type="RefSeq" id="WP_311351766.1">
    <property type="nucleotide sequence ID" value="NZ_JAVRHR010000002.1"/>
</dbReference>
<name>A0ABU3AD72_9FLAO</name>
<accession>A0ABU3AD72</accession>
<dbReference type="Pfam" id="PF14054">
    <property type="entry name" value="DUF4249"/>
    <property type="match status" value="1"/>
</dbReference>
<evidence type="ECO:0000313" key="1">
    <source>
        <dbReference type="EMBL" id="MDT0607745.1"/>
    </source>
</evidence>
<dbReference type="InterPro" id="IPR025345">
    <property type="entry name" value="DUF4249"/>
</dbReference>
<organism evidence="1 2">
    <name type="scientific">Croceitalea rosinachiae</name>
    <dbReference type="NCBI Taxonomy" id="3075596"/>
    <lineage>
        <taxon>Bacteria</taxon>
        <taxon>Pseudomonadati</taxon>
        <taxon>Bacteroidota</taxon>
        <taxon>Flavobacteriia</taxon>
        <taxon>Flavobacteriales</taxon>
        <taxon>Flavobacteriaceae</taxon>
        <taxon>Croceitalea</taxon>
    </lineage>
</organism>
<sequence length="406" mass="45787">MMQLVKHSVKLWSSMAMMNLCFYGCIEPFEAEFIDFESAIVVEATITNEMKQQQVFLTRTFEFEADGPTAESNANVRVIAGSVTFDFEETDPGVYVSAQTFAAQSNTAYRLLIDTQDGRSYSSNEILLTSATQMDEVRAERINNDDGEDGIAILVDSFDPTGNSVNYRYTYEETYRIIAPKWADFTLIPDPEGPTGCEMMAVNREIDDRVCYATNLSNEIILTNTSDLQEDRVSSFMVRFIDRNNYIISHRYTILVRQFIQSNTAFTFYETLAQFSGNESLFSETQPGFLEGNVFSEQNEEEKVLGFFDVASVTEQRIFFNYSDLYPNEPLPPFVDPCNQFAPPLAIMGACILRPAVERGDVRFFDDNPNPQPGADGGEGPFFVVPRVCGACTVLGELEVPEFWTE</sequence>
<evidence type="ECO:0000313" key="2">
    <source>
        <dbReference type="Proteomes" id="UP001255246"/>
    </source>
</evidence>
<comment type="caution">
    <text evidence="1">The sequence shown here is derived from an EMBL/GenBank/DDBJ whole genome shotgun (WGS) entry which is preliminary data.</text>
</comment>
<gene>
    <name evidence="1" type="ORF">RM706_11910</name>
</gene>
<dbReference type="Proteomes" id="UP001255246">
    <property type="component" value="Unassembled WGS sequence"/>
</dbReference>